<accession>A0ABX7QVL2</accession>
<name>A0ABX7QVL2_9GAMM</name>
<dbReference type="EMBL" id="CP071503">
    <property type="protein sequence ID" value="QSX35566.1"/>
    <property type="molecule type" value="Genomic_DNA"/>
</dbReference>
<protein>
    <recommendedName>
        <fullName evidence="2">Curli production assembly/transport component CsgF</fullName>
    </recommendedName>
</protein>
<proteinExistence type="predicted"/>
<evidence type="ECO:0000256" key="3">
    <source>
        <dbReference type="ARBA" id="ARBA00022729"/>
    </source>
</evidence>
<keyword evidence="5" id="KW-1185">Reference proteome</keyword>
<sequence length="125" mass="13262">MPFLMMFFSSFLSATELVYTPTNPTFGGNPLNGAFLLNKAQSQNDFSESSTELSFEDQFKAALDRNIISNLASRIASGDLTEGSYNTGEYQIDVTGTGATGVVVTITNIATGEITVITMPSLGGN</sequence>
<evidence type="ECO:0000256" key="2">
    <source>
        <dbReference type="ARBA" id="ARBA00014031"/>
    </source>
</evidence>
<dbReference type="Pfam" id="PF10614">
    <property type="entry name" value="CsgF"/>
    <property type="match status" value="1"/>
</dbReference>
<gene>
    <name evidence="4" type="ORF">JYB87_17280</name>
</gene>
<comment type="function">
    <text evidence="1">May be involved in the biogenesis of curli organelles.</text>
</comment>
<dbReference type="Proteomes" id="UP000662770">
    <property type="component" value="Chromosome"/>
</dbReference>
<organism evidence="4 5">
    <name type="scientific">Shewanella avicenniae</name>
    <dbReference type="NCBI Taxonomy" id="2814294"/>
    <lineage>
        <taxon>Bacteria</taxon>
        <taxon>Pseudomonadati</taxon>
        <taxon>Pseudomonadota</taxon>
        <taxon>Gammaproteobacteria</taxon>
        <taxon>Alteromonadales</taxon>
        <taxon>Shewanellaceae</taxon>
        <taxon>Shewanella</taxon>
    </lineage>
</organism>
<evidence type="ECO:0000313" key="4">
    <source>
        <dbReference type="EMBL" id="QSX35566.1"/>
    </source>
</evidence>
<reference evidence="4 5" key="1">
    <citation type="submission" date="2021-03" db="EMBL/GenBank/DDBJ databases">
        <title>Novel species identification of genus Shewanella.</title>
        <authorList>
            <person name="Liu G."/>
            <person name="Zhang Q."/>
        </authorList>
    </citation>
    <scope>NUCLEOTIDE SEQUENCE [LARGE SCALE GENOMIC DNA]</scope>
    <source>
        <strain evidence="4 5">FJAT-51800</strain>
    </source>
</reference>
<evidence type="ECO:0000256" key="1">
    <source>
        <dbReference type="ARBA" id="ARBA00003989"/>
    </source>
</evidence>
<evidence type="ECO:0000313" key="5">
    <source>
        <dbReference type="Proteomes" id="UP000662770"/>
    </source>
</evidence>
<keyword evidence="3" id="KW-0732">Signal</keyword>
<dbReference type="InterPro" id="IPR018893">
    <property type="entry name" value="T8SS_CsgF"/>
</dbReference>